<dbReference type="STRING" id="357750.A0A2S6C4Y0"/>
<comment type="caution">
    <text evidence="9">The sequence shown here is derived from an EMBL/GenBank/DDBJ whole genome shotgun (WGS) entry which is preliminary data.</text>
</comment>
<dbReference type="EMBL" id="PNEN01000556">
    <property type="protein sequence ID" value="PPJ54794.1"/>
    <property type="molecule type" value="Genomic_DNA"/>
</dbReference>
<evidence type="ECO:0000256" key="1">
    <source>
        <dbReference type="ARBA" id="ARBA00004477"/>
    </source>
</evidence>
<dbReference type="Pfam" id="PF02453">
    <property type="entry name" value="Reticulon"/>
    <property type="match status" value="1"/>
</dbReference>
<dbReference type="AlphaFoldDB" id="A0A2S6C4Y0"/>
<protein>
    <recommendedName>
        <fullName evidence="6">Reticulon-like protein</fullName>
    </recommendedName>
</protein>
<evidence type="ECO:0000256" key="7">
    <source>
        <dbReference type="SAM" id="MobiDB-lite"/>
    </source>
</evidence>
<proteinExistence type="predicted"/>
<feature type="transmembrane region" description="Helical" evidence="6">
    <location>
        <begin position="260"/>
        <end position="278"/>
    </location>
</feature>
<dbReference type="InterPro" id="IPR003388">
    <property type="entry name" value="Reticulon"/>
</dbReference>
<gene>
    <name evidence="9" type="ORF">CBER1_04076</name>
</gene>
<evidence type="ECO:0000259" key="8">
    <source>
        <dbReference type="PROSITE" id="PS50845"/>
    </source>
</evidence>
<dbReference type="Proteomes" id="UP000237631">
    <property type="component" value="Unassembled WGS sequence"/>
</dbReference>
<feature type="compositionally biased region" description="Basic and acidic residues" evidence="7">
    <location>
        <begin position="414"/>
        <end position="426"/>
    </location>
</feature>
<feature type="region of interest" description="Disordered" evidence="7">
    <location>
        <begin position="365"/>
        <end position="432"/>
    </location>
</feature>
<evidence type="ECO:0000256" key="4">
    <source>
        <dbReference type="ARBA" id="ARBA00022989"/>
    </source>
</evidence>
<keyword evidence="10" id="KW-1185">Reference proteome</keyword>
<name>A0A2S6C4Y0_9PEZI</name>
<evidence type="ECO:0000313" key="10">
    <source>
        <dbReference type="Proteomes" id="UP000237631"/>
    </source>
</evidence>
<dbReference type="PROSITE" id="PS50845">
    <property type="entry name" value="RETICULON"/>
    <property type="match status" value="1"/>
</dbReference>
<feature type="compositionally biased region" description="Polar residues" evidence="7">
    <location>
        <begin position="377"/>
        <end position="392"/>
    </location>
</feature>
<accession>A0A2S6C4Y0</accession>
<evidence type="ECO:0000313" key="9">
    <source>
        <dbReference type="EMBL" id="PPJ54794.1"/>
    </source>
</evidence>
<keyword evidence="2 6" id="KW-0812">Transmembrane</keyword>
<keyword evidence="3 6" id="KW-0256">Endoplasmic reticulum</keyword>
<organism evidence="9 10">
    <name type="scientific">Cercospora berteroae</name>
    <dbReference type="NCBI Taxonomy" id="357750"/>
    <lineage>
        <taxon>Eukaryota</taxon>
        <taxon>Fungi</taxon>
        <taxon>Dikarya</taxon>
        <taxon>Ascomycota</taxon>
        <taxon>Pezizomycotina</taxon>
        <taxon>Dothideomycetes</taxon>
        <taxon>Dothideomycetidae</taxon>
        <taxon>Mycosphaerellales</taxon>
        <taxon>Mycosphaerellaceae</taxon>
        <taxon>Cercospora</taxon>
    </lineage>
</organism>
<feature type="compositionally biased region" description="Polar residues" evidence="7">
    <location>
        <begin position="30"/>
        <end position="40"/>
    </location>
</feature>
<feature type="compositionally biased region" description="Low complexity" evidence="7">
    <location>
        <begin position="16"/>
        <end position="29"/>
    </location>
</feature>
<sequence>MAETSAQPQYPSLHPSAATNGANTSAASNDQGKSFLSSELSAYPPTVPGTTTPHPHPNMSLLADAQHTAQATMSDIKNSQTVQDLANGPVAQKAANEAAATKNEFGNLAASRQTPSTQTATGQNLTHYHSFFYNLLSWENPRATAISYATIVLSILAFRYVPVAKYAFKALYIVLGITAAAEITGKLVLNQGVATKLRPKKYYTIPQETLDSVIVDAVELCNFFVIEFQRVVFAENVYATVAAFSSSFLSYYLIKVMPTWGLFLFFTTLVYFAPLVYITNKELIDEQLGNAQKIVSEQTEQVRSLAAENANKAWQATQSATKEYTAKAQEAIGQASAKTQETVSQASAKTQETISQTKQAAVEKGYVSQETADKVTPAQSTTEKVTPESGVSSADFPTAPKEEPAVTEVVDPTAELKTESHSEPKTEPLVAL</sequence>
<evidence type="ECO:0000256" key="6">
    <source>
        <dbReference type="RuleBase" id="RU363132"/>
    </source>
</evidence>
<dbReference type="GO" id="GO:0005789">
    <property type="term" value="C:endoplasmic reticulum membrane"/>
    <property type="evidence" value="ECO:0007669"/>
    <property type="project" value="UniProtKB-SubCell"/>
</dbReference>
<evidence type="ECO:0000256" key="5">
    <source>
        <dbReference type="ARBA" id="ARBA00023136"/>
    </source>
</evidence>
<keyword evidence="5 6" id="KW-0472">Membrane</keyword>
<dbReference type="OrthoDB" id="567788at2759"/>
<feature type="transmembrane region" description="Helical" evidence="6">
    <location>
        <begin position="237"/>
        <end position="254"/>
    </location>
</feature>
<keyword evidence="4 6" id="KW-1133">Transmembrane helix</keyword>
<feature type="transmembrane region" description="Helical" evidence="6">
    <location>
        <begin position="170"/>
        <end position="189"/>
    </location>
</feature>
<feature type="domain" description="Reticulon" evidence="8">
    <location>
        <begin position="132"/>
        <end position="329"/>
    </location>
</feature>
<reference evidence="10" key="1">
    <citation type="journal article" date="2017" name="bioRxiv">
        <title>Conservation of a gene cluster reveals novel cercosporin biosynthetic mechanisms and extends production to the genus Colletotrichum.</title>
        <authorList>
            <person name="de Jonge R."/>
            <person name="Ebert M.K."/>
            <person name="Huitt-Roehl C.R."/>
            <person name="Pal P."/>
            <person name="Suttle J.C."/>
            <person name="Spanner R.E."/>
            <person name="Neubauer J.D."/>
            <person name="Jurick W.M.II."/>
            <person name="Stott K.A."/>
            <person name="Secor G.A."/>
            <person name="Thomma B.P.H.J."/>
            <person name="Van de Peer Y."/>
            <person name="Townsend C.A."/>
            <person name="Bolton M.D."/>
        </authorList>
    </citation>
    <scope>NUCLEOTIDE SEQUENCE [LARGE SCALE GENOMIC DNA]</scope>
    <source>
        <strain evidence="10">CBS538.71</strain>
    </source>
</reference>
<feature type="region of interest" description="Disordered" evidence="7">
    <location>
        <begin position="1"/>
        <end position="60"/>
    </location>
</feature>
<evidence type="ECO:0000256" key="2">
    <source>
        <dbReference type="ARBA" id="ARBA00022692"/>
    </source>
</evidence>
<evidence type="ECO:0000256" key="3">
    <source>
        <dbReference type="ARBA" id="ARBA00022824"/>
    </source>
</evidence>
<feature type="compositionally biased region" description="Polar residues" evidence="7">
    <location>
        <begin position="1"/>
        <end position="10"/>
    </location>
</feature>
<comment type="subcellular location">
    <subcellularLocation>
        <location evidence="1 6">Endoplasmic reticulum membrane</location>
        <topology evidence="1 6">Multi-pass membrane protein</topology>
    </subcellularLocation>
</comment>
<feature type="transmembrane region" description="Helical" evidence="6">
    <location>
        <begin position="145"/>
        <end position="164"/>
    </location>
</feature>